<organism evidence="1 2">
    <name type="scientific">Nocardiopsis codii</name>
    <dbReference type="NCBI Taxonomy" id="3065942"/>
    <lineage>
        <taxon>Bacteria</taxon>
        <taxon>Bacillati</taxon>
        <taxon>Actinomycetota</taxon>
        <taxon>Actinomycetes</taxon>
        <taxon>Streptosporangiales</taxon>
        <taxon>Nocardiopsidaceae</taxon>
        <taxon>Nocardiopsis</taxon>
    </lineage>
</organism>
<dbReference type="Proteomes" id="UP001356095">
    <property type="component" value="Unassembled WGS sequence"/>
</dbReference>
<evidence type="ECO:0000313" key="2">
    <source>
        <dbReference type="Proteomes" id="UP001356095"/>
    </source>
</evidence>
<accession>A0ABU7K8A0</accession>
<proteinExistence type="predicted"/>
<dbReference type="EMBL" id="JAUZMY010000011">
    <property type="protein sequence ID" value="MEE2038129.1"/>
    <property type="molecule type" value="Genomic_DNA"/>
</dbReference>
<comment type="caution">
    <text evidence="1">The sequence shown here is derived from an EMBL/GenBank/DDBJ whole genome shotgun (WGS) entry which is preliminary data.</text>
</comment>
<evidence type="ECO:0000313" key="1">
    <source>
        <dbReference type="EMBL" id="MEE2038129.1"/>
    </source>
</evidence>
<name>A0ABU7K8A0_9ACTN</name>
<protein>
    <submittedName>
        <fullName evidence="1">Uncharacterized protein</fullName>
    </submittedName>
</protein>
<reference evidence="1 2" key="1">
    <citation type="submission" date="2023-08" db="EMBL/GenBank/DDBJ databases">
        <authorList>
            <person name="Girao M."/>
            <person name="Carvalho M.F."/>
        </authorList>
    </citation>
    <scope>NUCLEOTIDE SEQUENCE [LARGE SCALE GENOMIC DNA]</scope>
    <source>
        <strain evidence="1 2">CT-R113</strain>
    </source>
</reference>
<sequence>MCEPDTRPDDTHEIYVYDPGSLSGAQCMGDACVVCHTKWPRPRQILGELPDGSRVFGCDECAGIIGVESVIRAGERLFAVR</sequence>
<dbReference type="RefSeq" id="WP_330091922.1">
    <property type="nucleotide sequence ID" value="NZ_JAUZMY010000011.1"/>
</dbReference>
<keyword evidence="2" id="KW-1185">Reference proteome</keyword>
<gene>
    <name evidence="1" type="ORF">Q8791_12970</name>
</gene>